<gene>
    <name evidence="2" type="ORF">BMF94_5869</name>
</gene>
<dbReference type="EMBL" id="PJQD01000086">
    <property type="protein sequence ID" value="POY71112.1"/>
    <property type="molecule type" value="Genomic_DNA"/>
</dbReference>
<comment type="caution">
    <text evidence="2">The sequence shown here is derived from an EMBL/GenBank/DDBJ whole genome shotgun (WGS) entry which is preliminary data.</text>
</comment>
<organism evidence="2 3">
    <name type="scientific">Rhodotorula taiwanensis</name>
    <dbReference type="NCBI Taxonomy" id="741276"/>
    <lineage>
        <taxon>Eukaryota</taxon>
        <taxon>Fungi</taxon>
        <taxon>Dikarya</taxon>
        <taxon>Basidiomycota</taxon>
        <taxon>Pucciniomycotina</taxon>
        <taxon>Microbotryomycetes</taxon>
        <taxon>Sporidiobolales</taxon>
        <taxon>Sporidiobolaceae</taxon>
        <taxon>Rhodotorula</taxon>
    </lineage>
</organism>
<evidence type="ECO:0000313" key="3">
    <source>
        <dbReference type="Proteomes" id="UP000237144"/>
    </source>
</evidence>
<sequence>MYRFNQIYGYGQDHPQAQMRRMLSPGQDYRARLRRRGALPPHTPMRGAHDHHHLGQNPPRKEVYQGLKLDEEQYGPGHWQHAEIPPTYDAQYHAPTEVLSRQPVLCPFFVPTSEPTHNRAAKRAGLDKKAVDVVSWETIHPHDHGGDFLDALFRETHKRHIQHVLKKDRPDLPQDKVSREVADIHRKYHPHGSESFPQLEPFYNIFRPLANEAQASETFFANVIVGARDAINRLIRDDFVANGMYPGIRVEIESQARVGPDGDASSALDFMLSLVSWPLTVTEDAFRIHLVAVEMKRPGYVLHEDWALEKGMALDSRAHSLATQLFWYTLRDEQRVERHLLSDYVHSVAVAVDYDSVHAAHQGHDEPIVMSAVPITNRPPKGKRAPKQADPYAFPHSLESPFEGGPRPALVYMLYEALRTLGVLNKGVFPHARFYGGDGDGKQERAIEVDPAVRKFMKSVAATRGGRDSPTGGRGGPEPSSDSSDIDRLAKRFNKSTLHSG</sequence>
<name>A0A2S5B2V2_9BASI</name>
<dbReference type="AlphaFoldDB" id="A0A2S5B2V2"/>
<dbReference type="OrthoDB" id="2524678at2759"/>
<protein>
    <submittedName>
        <fullName evidence="2">Uncharacterized protein</fullName>
    </submittedName>
</protein>
<feature type="region of interest" description="Disordered" evidence="1">
    <location>
        <begin position="38"/>
        <end position="58"/>
    </location>
</feature>
<reference evidence="2 3" key="1">
    <citation type="journal article" date="2018" name="Front. Microbiol.">
        <title>Prospects for Fungal Bioremediation of Acidic Radioactive Waste Sites: Characterization and Genome Sequence of Rhodotorula taiwanensis MD1149.</title>
        <authorList>
            <person name="Tkavc R."/>
            <person name="Matrosova V.Y."/>
            <person name="Grichenko O.E."/>
            <person name="Gostincar C."/>
            <person name="Volpe R.P."/>
            <person name="Klimenkova P."/>
            <person name="Gaidamakova E.K."/>
            <person name="Zhou C.E."/>
            <person name="Stewart B.J."/>
            <person name="Lyman M.G."/>
            <person name="Malfatti S.A."/>
            <person name="Rubinfeld B."/>
            <person name="Courtot M."/>
            <person name="Singh J."/>
            <person name="Dalgard C.L."/>
            <person name="Hamilton T."/>
            <person name="Frey K.G."/>
            <person name="Gunde-Cimerman N."/>
            <person name="Dugan L."/>
            <person name="Daly M.J."/>
        </authorList>
    </citation>
    <scope>NUCLEOTIDE SEQUENCE [LARGE SCALE GENOMIC DNA]</scope>
    <source>
        <strain evidence="2 3">MD1149</strain>
    </source>
</reference>
<keyword evidence="3" id="KW-1185">Reference proteome</keyword>
<accession>A0A2S5B2V2</accession>
<evidence type="ECO:0000313" key="2">
    <source>
        <dbReference type="EMBL" id="POY71112.1"/>
    </source>
</evidence>
<feature type="region of interest" description="Disordered" evidence="1">
    <location>
        <begin position="458"/>
        <end position="501"/>
    </location>
</feature>
<evidence type="ECO:0000256" key="1">
    <source>
        <dbReference type="SAM" id="MobiDB-lite"/>
    </source>
</evidence>
<dbReference type="Proteomes" id="UP000237144">
    <property type="component" value="Unassembled WGS sequence"/>
</dbReference>
<proteinExistence type="predicted"/>